<dbReference type="EMBL" id="MJGC01000099">
    <property type="protein sequence ID" value="OEJ73189.1"/>
    <property type="molecule type" value="Genomic_DNA"/>
</dbReference>
<dbReference type="GO" id="GO:0015031">
    <property type="term" value="P:protein transport"/>
    <property type="evidence" value="ECO:0007669"/>
    <property type="project" value="InterPro"/>
</dbReference>
<gene>
    <name evidence="1" type="ORF">BH720_21400</name>
</gene>
<dbReference type="Gene3D" id="3.40.1350.100">
    <property type="match status" value="2"/>
</dbReference>
<reference evidence="1" key="1">
    <citation type="submission" date="2016-09" db="EMBL/GenBank/DDBJ databases">
        <title>Draft genome of thermotolerant cyanobacterium Desertifilum sp. strain IPPAS B-1220.</title>
        <authorList>
            <person name="Sinetova M.A."/>
            <person name="Bolakhan K."/>
            <person name="Zayadan B.K."/>
            <person name="Mironov K.S."/>
            <person name="Ustinova V."/>
            <person name="Kupriyanova E.V."/>
            <person name="Sidorov R.A."/>
            <person name="Skrypnik A.N."/>
            <person name="Gogoleva N.E."/>
            <person name="Gogolev Y.V."/>
            <person name="Los D.A."/>
        </authorList>
    </citation>
    <scope>NUCLEOTIDE SEQUENCE [LARGE SCALE GENOMIC DNA]</scope>
    <source>
        <strain evidence="1">IPPAS B-1220</strain>
    </source>
</reference>
<sequence>MKQSLTRWGLALSILSSTVVGSAFVGIHPAMALSEEQLMQKLQQVPVFTITNAEGAPLVASVPNGQGNNTGNSSVTGVFISQQDAQAFIEKLKTQNPQLANTVRVTPVPLGEVYRMAEANQSNPERVIFDLVPMQRQVDSALTLLRQEGQQVNQFPGVPLFYASGGPDKGYLTIQRGNEQVIPFFFNKEDLMSLIERYKQQQPNQQLSNVEIEVANLQQVIEVMKTSNDQQLDKIILVPARESLDYVRSLQQSGQQQPARPPQR</sequence>
<accession>A0A1E5QEW1</accession>
<dbReference type="STRING" id="1781255.BH720_21400"/>
<evidence type="ECO:0000313" key="1">
    <source>
        <dbReference type="EMBL" id="OEJ73189.1"/>
    </source>
</evidence>
<name>A0A1E5QEW1_9CYAN</name>
<evidence type="ECO:0008006" key="2">
    <source>
        <dbReference type="Google" id="ProtNLM"/>
    </source>
</evidence>
<dbReference type="PANTHER" id="PTHR33926">
    <property type="entry name" value="PROTEIN TIC 22, CHLOROPLASTIC"/>
    <property type="match status" value="1"/>
</dbReference>
<protein>
    <recommendedName>
        <fullName evidence="2">Tic22 family protein</fullName>
    </recommendedName>
</protein>
<dbReference type="PANTHER" id="PTHR33926:SF4">
    <property type="entry name" value="PROTEIN TIC 22, CHLOROPLASTIC"/>
    <property type="match status" value="1"/>
</dbReference>
<organism evidence="1">
    <name type="scientific">Desertifilum tharense IPPAS B-1220</name>
    <dbReference type="NCBI Taxonomy" id="1781255"/>
    <lineage>
        <taxon>Bacteria</taxon>
        <taxon>Bacillati</taxon>
        <taxon>Cyanobacteriota</taxon>
        <taxon>Cyanophyceae</taxon>
        <taxon>Desertifilales</taxon>
        <taxon>Desertifilaceae</taxon>
        <taxon>Desertifilum</taxon>
    </lineage>
</organism>
<dbReference type="AlphaFoldDB" id="A0A1E5QEW1"/>
<proteinExistence type="predicted"/>
<dbReference type="InterPro" id="IPR007378">
    <property type="entry name" value="Tic22-like"/>
</dbReference>
<dbReference type="Pfam" id="PF04278">
    <property type="entry name" value="Tic22"/>
    <property type="match status" value="1"/>
</dbReference>
<comment type="caution">
    <text evidence="1">The sequence shown here is derived from an EMBL/GenBank/DDBJ whole genome shotgun (WGS) entry which is preliminary data.</text>
</comment>